<keyword evidence="3" id="KW-1185">Reference proteome</keyword>
<name>A0A439D8V2_9PEZI</name>
<accession>A0A439D8V2</accession>
<protein>
    <submittedName>
        <fullName evidence="2">Uncharacterized protein</fullName>
    </submittedName>
</protein>
<organism evidence="2 3">
    <name type="scientific">Xylaria grammica</name>
    <dbReference type="NCBI Taxonomy" id="363999"/>
    <lineage>
        <taxon>Eukaryota</taxon>
        <taxon>Fungi</taxon>
        <taxon>Dikarya</taxon>
        <taxon>Ascomycota</taxon>
        <taxon>Pezizomycotina</taxon>
        <taxon>Sordariomycetes</taxon>
        <taxon>Xylariomycetidae</taxon>
        <taxon>Xylariales</taxon>
        <taxon>Xylariaceae</taxon>
        <taxon>Xylaria</taxon>
    </lineage>
</organism>
<feature type="region of interest" description="Disordered" evidence="1">
    <location>
        <begin position="128"/>
        <end position="150"/>
    </location>
</feature>
<reference evidence="2 3" key="1">
    <citation type="submission" date="2018-12" db="EMBL/GenBank/DDBJ databases">
        <title>Draft genome sequence of Xylaria grammica IHI A82.</title>
        <authorList>
            <person name="Buettner E."/>
            <person name="Kellner H."/>
        </authorList>
    </citation>
    <scope>NUCLEOTIDE SEQUENCE [LARGE SCALE GENOMIC DNA]</scope>
    <source>
        <strain evidence="2 3">IHI A82</strain>
    </source>
</reference>
<dbReference type="AlphaFoldDB" id="A0A439D8V2"/>
<comment type="caution">
    <text evidence="2">The sequence shown here is derived from an EMBL/GenBank/DDBJ whole genome shotgun (WGS) entry which is preliminary data.</text>
</comment>
<evidence type="ECO:0000313" key="3">
    <source>
        <dbReference type="Proteomes" id="UP000286045"/>
    </source>
</evidence>
<dbReference type="Proteomes" id="UP000286045">
    <property type="component" value="Unassembled WGS sequence"/>
</dbReference>
<dbReference type="STRING" id="363999.A0A439D8V2"/>
<feature type="compositionally biased region" description="Polar residues" evidence="1">
    <location>
        <begin position="172"/>
        <end position="183"/>
    </location>
</feature>
<feature type="region of interest" description="Disordered" evidence="1">
    <location>
        <begin position="171"/>
        <end position="202"/>
    </location>
</feature>
<evidence type="ECO:0000313" key="2">
    <source>
        <dbReference type="EMBL" id="RWA10830.1"/>
    </source>
</evidence>
<sequence length="548" mass="59623">MTELSNTESDTSPQRYHRHPLFLHLPLEEAIKQGLAVPVSLDGNGDGMGRGTMKLQELRPAKSIHNFRPNFSVTPPTPECRMDYPFLTEPPPMPKNMDEVKGESPSRIARLPKRAAKVVKKSLSLGRLRDDSNSSIPDSTDTEVTEDVKKKIHDKVQDSVRGLKDRLELQQDVPNSSSLNGGQENVAPILPPTEENNGRDVHNVHRQNSDTAETEFPAVPSLPSNGTEVLAAGQPQCQARREPPLQVQGNLQANTHKTQVEEGSTTPGQRVSSLNAPAKVPFHYYPAPNRIRTRAPAPPPKGLGDISLLGSFDEPLPPLPRYLRPENQHSPRPSLCPSPCIAFAASAVVYNDETGTATEVPLKMGGRIKLSHKPSKDQGRAFGVSKQHSRFAVRDFSLPSSTASPHALVDPYEAEFTSTNVDDNSHTSAIKTNTRTATAITNTDGDTGGWLANHKRIHRHAIAQYLAADGAAEKAPSYRSHASVELKRMATKTSTGGGNDADAGADAGSDRRAGPAGDKPLPKASFMERCGKALKKKRSFWRNKENEE</sequence>
<evidence type="ECO:0000256" key="1">
    <source>
        <dbReference type="SAM" id="MobiDB-lite"/>
    </source>
</evidence>
<dbReference type="EMBL" id="RYZI01000099">
    <property type="protein sequence ID" value="RWA10830.1"/>
    <property type="molecule type" value="Genomic_DNA"/>
</dbReference>
<proteinExistence type="predicted"/>
<gene>
    <name evidence="2" type="ORF">EKO27_g4269</name>
</gene>
<feature type="region of interest" description="Disordered" evidence="1">
    <location>
        <begin position="472"/>
        <end position="529"/>
    </location>
</feature>